<dbReference type="EMBL" id="SOHH01000032">
    <property type="protein sequence ID" value="TFD81585.1"/>
    <property type="molecule type" value="Genomic_DNA"/>
</dbReference>
<feature type="region of interest" description="Disordered" evidence="1">
    <location>
        <begin position="73"/>
        <end position="93"/>
    </location>
</feature>
<evidence type="ECO:0000313" key="4">
    <source>
        <dbReference type="Proteomes" id="UP000298313"/>
    </source>
</evidence>
<dbReference type="AlphaFoldDB" id="A0A4R9BE23"/>
<keyword evidence="4" id="KW-1185">Reference proteome</keyword>
<organism evidence="3 4">
    <name type="scientific">Cryobacterium fucosi</name>
    <dbReference type="NCBI Taxonomy" id="1259157"/>
    <lineage>
        <taxon>Bacteria</taxon>
        <taxon>Bacillati</taxon>
        <taxon>Actinomycetota</taxon>
        <taxon>Actinomycetes</taxon>
        <taxon>Micrococcales</taxon>
        <taxon>Microbacteriaceae</taxon>
        <taxon>Cryobacterium</taxon>
    </lineage>
</organism>
<dbReference type="Pfam" id="PF11666">
    <property type="entry name" value="DUF2933"/>
    <property type="match status" value="1"/>
</dbReference>
<feature type="transmembrane region" description="Helical" evidence="2">
    <location>
        <begin position="49"/>
        <end position="68"/>
    </location>
</feature>
<evidence type="ECO:0000313" key="3">
    <source>
        <dbReference type="EMBL" id="TFD81585.1"/>
    </source>
</evidence>
<evidence type="ECO:0000256" key="2">
    <source>
        <dbReference type="SAM" id="Phobius"/>
    </source>
</evidence>
<name>A0A4R9BE23_9MICO</name>
<gene>
    <name evidence="3" type="ORF">E3T48_03260</name>
</gene>
<proteinExistence type="predicted"/>
<sequence length="93" mass="9857">MNHDEHAPVPSQGAPGSDRDRTKLYGWIVLGLAVAGLAFYLITDHWPHVLAALPYAGIILVMGMHLFMHKGHNHGGGSASGHVHGTKSSGDGR</sequence>
<keyword evidence="2" id="KW-1133">Transmembrane helix</keyword>
<feature type="region of interest" description="Disordered" evidence="1">
    <location>
        <begin position="1"/>
        <end position="20"/>
    </location>
</feature>
<dbReference type="RefSeq" id="WP_134522429.1">
    <property type="nucleotide sequence ID" value="NZ_SOHH01000032.1"/>
</dbReference>
<reference evidence="3 4" key="1">
    <citation type="submission" date="2019-03" db="EMBL/GenBank/DDBJ databases">
        <title>Genomics of glacier-inhabiting Cryobacterium strains.</title>
        <authorList>
            <person name="Liu Q."/>
            <person name="Xin Y.-H."/>
        </authorList>
    </citation>
    <scope>NUCLEOTIDE SEQUENCE [LARGE SCALE GENOMIC DNA]</scope>
    <source>
        <strain evidence="3 4">Hh4</strain>
    </source>
</reference>
<keyword evidence="2" id="KW-0812">Transmembrane</keyword>
<dbReference type="OrthoDB" id="5298481at2"/>
<accession>A0A4R9BE23</accession>
<comment type="caution">
    <text evidence="3">The sequence shown here is derived from an EMBL/GenBank/DDBJ whole genome shotgun (WGS) entry which is preliminary data.</text>
</comment>
<keyword evidence="2" id="KW-0472">Membrane</keyword>
<feature type="transmembrane region" description="Helical" evidence="2">
    <location>
        <begin position="24"/>
        <end position="43"/>
    </location>
</feature>
<protein>
    <submittedName>
        <fullName evidence="3">DUF2933 domain-containing protein</fullName>
    </submittedName>
</protein>
<dbReference type="InterPro" id="IPR021682">
    <property type="entry name" value="DUF2933"/>
</dbReference>
<dbReference type="Proteomes" id="UP000298313">
    <property type="component" value="Unassembled WGS sequence"/>
</dbReference>
<evidence type="ECO:0000256" key="1">
    <source>
        <dbReference type="SAM" id="MobiDB-lite"/>
    </source>
</evidence>